<protein>
    <submittedName>
        <fullName evidence="5">Alpha-L-arabinofuranosidase</fullName>
    </submittedName>
</protein>
<gene>
    <name evidence="5" type="ORF">Mic7113_0574</name>
</gene>
<dbReference type="PANTHER" id="PTHR12631">
    <property type="entry name" value="ALPHA-L-IDURONIDASE"/>
    <property type="match status" value="1"/>
</dbReference>
<evidence type="ECO:0000313" key="6">
    <source>
        <dbReference type="Proteomes" id="UP000010471"/>
    </source>
</evidence>
<dbReference type="SUPFAM" id="SSF51445">
    <property type="entry name" value="(Trans)glycosidases"/>
    <property type="match status" value="1"/>
</dbReference>
<dbReference type="EMBL" id="CP003630">
    <property type="protein sequence ID" value="AFZ16490.1"/>
    <property type="molecule type" value="Genomic_DNA"/>
</dbReference>
<dbReference type="InterPro" id="IPR017853">
    <property type="entry name" value="GH"/>
</dbReference>
<dbReference type="InterPro" id="IPR049166">
    <property type="entry name" value="GH39_cat"/>
</dbReference>
<evidence type="ECO:0000256" key="2">
    <source>
        <dbReference type="ARBA" id="ARBA00022801"/>
    </source>
</evidence>
<accession>K9W7X3</accession>
<dbReference type="PROSITE" id="PS51257">
    <property type="entry name" value="PROKAR_LIPOPROTEIN"/>
    <property type="match status" value="1"/>
</dbReference>
<dbReference type="PATRIC" id="fig|1173027.3.peg.630"/>
<dbReference type="Gene3D" id="3.20.20.80">
    <property type="entry name" value="Glycosidases"/>
    <property type="match status" value="1"/>
</dbReference>
<evidence type="ECO:0000259" key="4">
    <source>
        <dbReference type="Pfam" id="PF01229"/>
    </source>
</evidence>
<dbReference type="eggNOG" id="COG3664">
    <property type="taxonomic scope" value="Bacteria"/>
</dbReference>
<dbReference type="HOGENOM" id="CLU_570863_0_0_3"/>
<dbReference type="Pfam" id="PF01229">
    <property type="entry name" value="Glyco_hydro_39"/>
    <property type="match status" value="1"/>
</dbReference>
<feature type="domain" description="Glycosyl hydrolases family 39 N-terminal catalytic" evidence="4">
    <location>
        <begin position="184"/>
        <end position="345"/>
    </location>
</feature>
<organism evidence="5 6">
    <name type="scientific">Allocoleopsis franciscana PCC 7113</name>
    <dbReference type="NCBI Taxonomy" id="1173027"/>
    <lineage>
        <taxon>Bacteria</taxon>
        <taxon>Bacillati</taxon>
        <taxon>Cyanobacteriota</taxon>
        <taxon>Cyanophyceae</taxon>
        <taxon>Coleofasciculales</taxon>
        <taxon>Coleofasciculaceae</taxon>
        <taxon>Allocoleopsis</taxon>
        <taxon>Allocoleopsis franciscana</taxon>
    </lineage>
</organism>
<dbReference type="KEGG" id="mic:Mic7113_0574"/>
<evidence type="ECO:0000256" key="3">
    <source>
        <dbReference type="ARBA" id="ARBA00023295"/>
    </source>
</evidence>
<comment type="similarity">
    <text evidence="1">Belongs to the glycosyl hydrolase 39 family.</text>
</comment>
<dbReference type="InterPro" id="IPR051923">
    <property type="entry name" value="Glycosyl_Hydrolase_39"/>
</dbReference>
<dbReference type="Proteomes" id="UP000010471">
    <property type="component" value="Chromosome"/>
</dbReference>
<dbReference type="STRING" id="1173027.Mic7113_0574"/>
<name>K9W7X3_9CYAN</name>
<evidence type="ECO:0000256" key="1">
    <source>
        <dbReference type="ARBA" id="ARBA00008875"/>
    </source>
</evidence>
<keyword evidence="6" id="KW-1185">Reference proteome</keyword>
<dbReference type="AlphaFoldDB" id="K9W7X3"/>
<sequence length="478" mass="53834">MRRRDMFKLAVSGSALTQVLGTSCQRQIFNHLMGENRGSSTPKRSSTHSITAIVTVNWGHVVARTTPFTFGSNDYEITRPERAADPVYQNLLADLGIGLIRIHHAELSDRWTNPTTQTWDEAKIKAGYDASYPQQPSIIQNIPGWPKWMVESQDGLLDPSEYDNYAAFCAQLVEILNQRQQRKVVYWEPLNEQDVRYQKAGKLDELWTIYNKAAIAMKRQDPQIKVGGPVLTWDESRRLVSFLKACEPNVDFISWHRYGSGNASESTDTLMSYTPKYKTQVQEFRKLANQYIPDRNVPLLLGEYNINYHWRSGENRQHTHVGAVWFASVLKNLADAGIDMATSWHLKDGVYGLIDPKNNLRPAATVFAWGIQYLTGTVMHADSNHPFVEAMPVFQSDGTRSLLLINKSAGLAILDVQATQKEAKPDSLLMLSLDATGVKTTSLTTATWEQQPLTLNPYSLILLRFAANGSCVNQPQKS</sequence>
<keyword evidence="2" id="KW-0378">Hydrolase</keyword>
<evidence type="ECO:0000313" key="5">
    <source>
        <dbReference type="EMBL" id="AFZ16490.1"/>
    </source>
</evidence>
<proteinExistence type="inferred from homology"/>
<reference evidence="5 6" key="1">
    <citation type="submission" date="2012-06" db="EMBL/GenBank/DDBJ databases">
        <title>Finished chromosome of genome of Microcoleus sp. PCC 7113.</title>
        <authorList>
            <consortium name="US DOE Joint Genome Institute"/>
            <person name="Gugger M."/>
            <person name="Coursin T."/>
            <person name="Rippka R."/>
            <person name="Tandeau De Marsac N."/>
            <person name="Huntemann M."/>
            <person name="Wei C.-L."/>
            <person name="Han J."/>
            <person name="Detter J.C."/>
            <person name="Han C."/>
            <person name="Tapia R."/>
            <person name="Chen A."/>
            <person name="Kyrpides N."/>
            <person name="Mavromatis K."/>
            <person name="Markowitz V."/>
            <person name="Szeto E."/>
            <person name="Ivanova N."/>
            <person name="Pagani I."/>
            <person name="Pati A."/>
            <person name="Goodwin L."/>
            <person name="Nordberg H.P."/>
            <person name="Cantor M.N."/>
            <person name="Hua S.X."/>
            <person name="Woyke T."/>
            <person name="Kerfeld C.A."/>
        </authorList>
    </citation>
    <scope>NUCLEOTIDE SEQUENCE [LARGE SCALE GENOMIC DNA]</scope>
    <source>
        <strain evidence="5 6">PCC 7113</strain>
    </source>
</reference>
<dbReference type="PANTHER" id="PTHR12631:SF10">
    <property type="entry name" value="BETA-XYLOSIDASE-LIKE PROTEIN-RELATED"/>
    <property type="match status" value="1"/>
</dbReference>
<dbReference type="RefSeq" id="WP_015180654.1">
    <property type="nucleotide sequence ID" value="NC_019738.1"/>
</dbReference>
<dbReference type="GO" id="GO:0004553">
    <property type="term" value="F:hydrolase activity, hydrolyzing O-glycosyl compounds"/>
    <property type="evidence" value="ECO:0007669"/>
    <property type="project" value="TreeGrafter"/>
</dbReference>
<keyword evidence="3" id="KW-0326">Glycosidase</keyword>